<evidence type="ECO:0000256" key="10">
    <source>
        <dbReference type="SAM" id="MobiDB-lite"/>
    </source>
</evidence>
<dbReference type="EMBL" id="LFWZ01000004">
    <property type="protein sequence ID" value="KON31478.1"/>
    <property type="molecule type" value="Genomic_DNA"/>
</dbReference>
<evidence type="ECO:0000256" key="7">
    <source>
        <dbReference type="ARBA" id="ARBA00023186"/>
    </source>
</evidence>
<dbReference type="InterPro" id="IPR027409">
    <property type="entry name" value="GroEL-like_apical_dom_sf"/>
</dbReference>
<dbReference type="FunFam" id="1.10.560.10:FF:000070">
    <property type="entry name" value="Uncharacterized protein"/>
    <property type="match status" value="1"/>
</dbReference>
<dbReference type="PATRIC" id="fig|1685127.3.peg.70"/>
<dbReference type="GO" id="GO:0005524">
    <property type="term" value="F:ATP binding"/>
    <property type="evidence" value="ECO:0007669"/>
    <property type="project" value="UniProtKB-KW"/>
</dbReference>
<evidence type="ECO:0000256" key="6">
    <source>
        <dbReference type="ARBA" id="ARBA00022840"/>
    </source>
</evidence>
<dbReference type="CDD" id="cd03343">
    <property type="entry name" value="cpn60"/>
    <property type="match status" value="1"/>
</dbReference>
<comment type="similarity">
    <text evidence="2 9">Belongs to the TCP-1 chaperonin family.</text>
</comment>
<dbReference type="InterPro" id="IPR053374">
    <property type="entry name" value="TCP-1_chaperonin"/>
</dbReference>
<dbReference type="GO" id="GO:0140662">
    <property type="term" value="F:ATP-dependent protein folding chaperone"/>
    <property type="evidence" value="ECO:0007669"/>
    <property type="project" value="InterPro"/>
</dbReference>
<evidence type="ECO:0000313" key="12">
    <source>
        <dbReference type="Proteomes" id="UP000037210"/>
    </source>
</evidence>
<dbReference type="Gene3D" id="1.10.560.10">
    <property type="entry name" value="GroEL-like equatorial domain"/>
    <property type="match status" value="1"/>
</dbReference>
<dbReference type="InterPro" id="IPR012714">
    <property type="entry name" value="Thermosome_arc"/>
</dbReference>
<evidence type="ECO:0000256" key="4">
    <source>
        <dbReference type="ARBA" id="ARBA00022490"/>
    </source>
</evidence>
<dbReference type="Proteomes" id="UP000037210">
    <property type="component" value="Unassembled WGS sequence"/>
</dbReference>
<dbReference type="GO" id="GO:0005737">
    <property type="term" value="C:cytoplasm"/>
    <property type="evidence" value="ECO:0007669"/>
    <property type="project" value="UniProtKB-SubCell"/>
</dbReference>
<evidence type="ECO:0000256" key="2">
    <source>
        <dbReference type="ARBA" id="ARBA00008020"/>
    </source>
</evidence>
<dbReference type="InterPro" id="IPR017998">
    <property type="entry name" value="Chaperone_TCP-1"/>
</dbReference>
<dbReference type="Gene3D" id="3.30.260.10">
    <property type="entry name" value="TCP-1-like chaperonin intermediate domain"/>
    <property type="match status" value="1"/>
</dbReference>
<dbReference type="GO" id="GO:0016887">
    <property type="term" value="F:ATP hydrolysis activity"/>
    <property type="evidence" value="ECO:0007669"/>
    <property type="project" value="InterPro"/>
</dbReference>
<dbReference type="NCBIfam" id="NF041083">
    <property type="entry name" value="thermosome_beta"/>
    <property type="match status" value="1"/>
</dbReference>
<feature type="region of interest" description="Disordered" evidence="10">
    <location>
        <begin position="1"/>
        <end position="21"/>
    </location>
</feature>
<evidence type="ECO:0000313" key="11">
    <source>
        <dbReference type="EMBL" id="KON31478.1"/>
    </source>
</evidence>
<dbReference type="PROSITE" id="PS00995">
    <property type="entry name" value="TCP1_3"/>
    <property type="match status" value="1"/>
</dbReference>
<keyword evidence="6 9" id="KW-0067">ATP-binding</keyword>
<evidence type="ECO:0000256" key="3">
    <source>
        <dbReference type="ARBA" id="ARBA00014424"/>
    </source>
</evidence>
<accession>A0A0M0BSD0</accession>
<sequence>MSAQGQPIIILREGTERSRGSDARNANIMAARAVADAIKTSLGPKGMDKMLVDTFGDVTITSDGATMLKEMEIQHPAAKMMVEVAETQDDEVGDGTTSVVVFAGELLGKAVDLMGKKVHPTVIIDGYRNAQEQALRYLDEVAIRVDPRDKEMLKKVAATSMASKLLAGQSGRIAELAVDAVLQVAEEADGGLDADLEMVKLEKKPGGSLTDTGLIRGLVIDKEVAHADMSRLVREARIGLLNAAMEVEKTEFDSKIHIESPEEMQAYLDQEEGMLREMVRKVKDIGINVLLCQKGIDDMVQHFLAREGILAARRLKKSDMEALAKATGGKVVTSVDELTEADAGYAARVEERKIGDEKMIFVEGCRNPKAVSILIRGGTERIVDEAERSLHDALCVVRDVVRDPRVLAGGGAPEVEVARRLRRHAESLAGRERLAVSAFAEALEAIPTTLAENSGMDPIDALSEMQSRHEKGEAWAGIDGFAGRVTDMTAQDVYEPLQVKAQAIKSATEAATMLLKIDDVIAASKMKTPPMPPGGGMPGGMPPM</sequence>
<dbReference type="GO" id="GO:0051082">
    <property type="term" value="F:unfolded protein binding"/>
    <property type="evidence" value="ECO:0007669"/>
    <property type="project" value="InterPro"/>
</dbReference>
<evidence type="ECO:0000256" key="9">
    <source>
        <dbReference type="RuleBase" id="RU004187"/>
    </source>
</evidence>
<dbReference type="NCBIfam" id="TIGR02339">
    <property type="entry name" value="thermosome_arch"/>
    <property type="match status" value="1"/>
</dbReference>
<dbReference type="SUPFAM" id="SSF52029">
    <property type="entry name" value="GroEL apical domain-like"/>
    <property type="match status" value="1"/>
</dbReference>
<dbReference type="Pfam" id="PF00118">
    <property type="entry name" value="Cpn60_TCP1"/>
    <property type="match status" value="1"/>
</dbReference>
<keyword evidence="5 9" id="KW-0547">Nucleotide-binding</keyword>
<protein>
    <recommendedName>
        <fullName evidence="3">T-complex protein 1 subunit alpha</fullName>
    </recommendedName>
    <alternativeName>
        <fullName evidence="8">CCT-alpha</fullName>
    </alternativeName>
</protein>
<dbReference type="InterPro" id="IPR002423">
    <property type="entry name" value="Cpn60/GroEL/TCP-1"/>
</dbReference>
<evidence type="ECO:0000256" key="8">
    <source>
        <dbReference type="ARBA" id="ARBA00030049"/>
    </source>
</evidence>
<organism evidence="11 12">
    <name type="scientific">miscellaneous Crenarchaeota group-15 archaeon DG-45</name>
    <dbReference type="NCBI Taxonomy" id="1685127"/>
    <lineage>
        <taxon>Archaea</taxon>
        <taxon>Candidatus Bathyarchaeota</taxon>
        <taxon>MCG-15</taxon>
    </lineage>
</organism>
<dbReference type="PROSITE" id="PS00750">
    <property type="entry name" value="TCP1_1"/>
    <property type="match status" value="1"/>
</dbReference>
<dbReference type="InterPro" id="IPR054827">
    <property type="entry name" value="thermosome_alpha"/>
</dbReference>
<dbReference type="SUPFAM" id="SSF54849">
    <property type="entry name" value="GroEL-intermediate domain like"/>
    <property type="match status" value="1"/>
</dbReference>
<proteinExistence type="inferred from homology"/>
<comment type="subcellular location">
    <subcellularLocation>
        <location evidence="1">Cytoplasm</location>
    </subcellularLocation>
</comment>
<evidence type="ECO:0000256" key="5">
    <source>
        <dbReference type="ARBA" id="ARBA00022741"/>
    </source>
</evidence>
<name>A0A0M0BSD0_9ARCH</name>
<dbReference type="PANTHER" id="PTHR11353">
    <property type="entry name" value="CHAPERONIN"/>
    <property type="match status" value="1"/>
</dbReference>
<dbReference type="Gene3D" id="3.50.7.10">
    <property type="entry name" value="GroEL"/>
    <property type="match status" value="1"/>
</dbReference>
<keyword evidence="7 9" id="KW-0143">Chaperone</keyword>
<reference evidence="11 12" key="1">
    <citation type="submission" date="2015-06" db="EMBL/GenBank/DDBJ databases">
        <title>New insights into the roles of widespread benthic archaea in carbon and nitrogen cycling.</title>
        <authorList>
            <person name="Lazar C.S."/>
            <person name="Baker B.J."/>
            <person name="Seitz K.W."/>
            <person name="Hyde A.S."/>
            <person name="Dick G.J."/>
            <person name="Hinrichs K.-U."/>
            <person name="Teske A.P."/>
        </authorList>
    </citation>
    <scope>NUCLEOTIDE SEQUENCE [LARGE SCALE GENOMIC DNA]</scope>
    <source>
        <strain evidence="11">DG-45</strain>
    </source>
</reference>
<dbReference type="InterPro" id="IPR002194">
    <property type="entry name" value="Chaperonin_TCP-1_CS"/>
</dbReference>
<dbReference type="SUPFAM" id="SSF48592">
    <property type="entry name" value="GroEL equatorial domain-like"/>
    <property type="match status" value="1"/>
</dbReference>
<dbReference type="InterPro" id="IPR027410">
    <property type="entry name" value="TCP-1-like_intermed_sf"/>
</dbReference>
<evidence type="ECO:0000256" key="1">
    <source>
        <dbReference type="ARBA" id="ARBA00004496"/>
    </source>
</evidence>
<comment type="caution">
    <text evidence="11">The sequence shown here is derived from an EMBL/GenBank/DDBJ whole genome shotgun (WGS) entry which is preliminary data.</text>
</comment>
<keyword evidence="4" id="KW-0963">Cytoplasm</keyword>
<gene>
    <name evidence="11" type="ORF">AC482_00745</name>
</gene>
<dbReference type="AlphaFoldDB" id="A0A0M0BSD0"/>
<dbReference type="PRINTS" id="PR00304">
    <property type="entry name" value="TCOMPLEXTCP1"/>
</dbReference>
<dbReference type="InterPro" id="IPR027413">
    <property type="entry name" value="GROEL-like_equatorial_sf"/>
</dbReference>
<dbReference type="NCBIfam" id="NF041082">
    <property type="entry name" value="thermosome_alpha"/>
    <property type="match status" value="1"/>
</dbReference>